<feature type="domain" description="Carrier" evidence="1">
    <location>
        <begin position="2"/>
        <end position="77"/>
    </location>
</feature>
<dbReference type="SUPFAM" id="SSF47336">
    <property type="entry name" value="ACP-like"/>
    <property type="match status" value="1"/>
</dbReference>
<evidence type="ECO:0000313" key="2">
    <source>
        <dbReference type="EMBL" id="GIC87865.1"/>
    </source>
</evidence>
<organism evidence="2 3">
    <name type="scientific">Aspergillus udagawae</name>
    <dbReference type="NCBI Taxonomy" id="91492"/>
    <lineage>
        <taxon>Eukaryota</taxon>
        <taxon>Fungi</taxon>
        <taxon>Dikarya</taxon>
        <taxon>Ascomycota</taxon>
        <taxon>Pezizomycotina</taxon>
        <taxon>Eurotiomycetes</taxon>
        <taxon>Eurotiomycetidae</taxon>
        <taxon>Eurotiales</taxon>
        <taxon>Aspergillaceae</taxon>
        <taxon>Aspergillus</taxon>
        <taxon>Aspergillus subgen. Fumigati</taxon>
    </lineage>
</organism>
<dbReference type="Proteomes" id="UP000036893">
    <property type="component" value="Unassembled WGS sequence"/>
</dbReference>
<dbReference type="GeneID" id="66991732"/>
<dbReference type="InterPro" id="IPR036736">
    <property type="entry name" value="ACP-like_sf"/>
</dbReference>
<reference evidence="2" key="2">
    <citation type="submission" date="2021-01" db="EMBL/GenBank/DDBJ databases">
        <title>Pan-genome distribution and transcriptional activeness of fungal secondary metabolism genes in Aspergillus section Fumigati.</title>
        <authorList>
            <person name="Takahashi H."/>
            <person name="Umemura M."/>
            <person name="Ninomiya A."/>
            <person name="Kusuya Y."/>
            <person name="Urayama S."/>
            <person name="Shimizu M."/>
            <person name="Watanabe A."/>
            <person name="Kamei K."/>
            <person name="Yaguchi T."/>
            <person name="Hagiwara D."/>
        </authorList>
    </citation>
    <scope>NUCLEOTIDE SEQUENCE</scope>
    <source>
        <strain evidence="2">IFM 46973</strain>
    </source>
</reference>
<gene>
    <name evidence="2" type="ORF">Aud_004256</name>
</gene>
<reference evidence="2" key="1">
    <citation type="journal article" date="2015" name="Genome Announc.">
        <title>Draft Genome Sequence of the Pathogenic Filamentous Fungus Aspergillus udagawae Strain IFM 46973T.</title>
        <authorList>
            <person name="Kusuya Y."/>
            <person name="Takahashi-Nakaguchi A."/>
            <person name="Takahashi H."/>
            <person name="Yaguchi T."/>
        </authorList>
    </citation>
    <scope>NUCLEOTIDE SEQUENCE</scope>
    <source>
        <strain evidence="2">IFM 46973</strain>
    </source>
</reference>
<proteinExistence type="predicted"/>
<dbReference type="AlphaFoldDB" id="A0A8E0UZN6"/>
<protein>
    <recommendedName>
        <fullName evidence="1">Carrier domain-containing protein</fullName>
    </recommendedName>
</protein>
<dbReference type="Pfam" id="PF00550">
    <property type="entry name" value="PP-binding"/>
    <property type="match status" value="1"/>
</dbReference>
<dbReference type="InterPro" id="IPR009081">
    <property type="entry name" value="PP-bd_ACP"/>
</dbReference>
<dbReference type="EMBL" id="BBXM02000003">
    <property type="protein sequence ID" value="GIC87865.1"/>
    <property type="molecule type" value="Genomic_DNA"/>
</dbReference>
<name>A0A8E0UZN6_9EURO</name>
<comment type="caution">
    <text evidence="2">The sequence shown here is derived from an EMBL/GenBank/DDBJ whole genome shotgun (WGS) entry which is preliminary data.</text>
</comment>
<accession>A0A8E0UZN6</accession>
<dbReference type="PROSITE" id="PS50075">
    <property type="entry name" value="CARRIER"/>
    <property type="match status" value="1"/>
</dbReference>
<evidence type="ECO:0000313" key="3">
    <source>
        <dbReference type="Proteomes" id="UP000036893"/>
    </source>
</evidence>
<dbReference type="RefSeq" id="XP_043145131.1">
    <property type="nucleotide sequence ID" value="XM_043289196.1"/>
</dbReference>
<evidence type="ECO:0000259" key="1">
    <source>
        <dbReference type="PROSITE" id="PS50075"/>
    </source>
</evidence>
<dbReference type="Gene3D" id="1.10.1200.10">
    <property type="entry name" value="ACP-like"/>
    <property type="match status" value="1"/>
</dbReference>
<sequence>MANLESNVKAIIAKQFKVPVDELTTDADLTNGLAVGGLGRPQILTALQERFDIYITDEDTDGFTTIQDVIDYVATRLWWYAI</sequence>